<proteinExistence type="inferred from homology"/>
<evidence type="ECO:0000313" key="16">
    <source>
        <dbReference type="Proteomes" id="UP000051887"/>
    </source>
</evidence>
<comment type="similarity">
    <text evidence="3">Belongs to the glycosyltransferase group 1 family. Glycosyltransferase 30 subfamily.</text>
</comment>
<dbReference type="Proteomes" id="UP000051086">
    <property type="component" value="Unassembled WGS sequence"/>
</dbReference>
<dbReference type="GO" id="GO:0009245">
    <property type="term" value="P:lipid A biosynthetic process"/>
    <property type="evidence" value="ECO:0007669"/>
    <property type="project" value="TreeGrafter"/>
</dbReference>
<evidence type="ECO:0000256" key="4">
    <source>
        <dbReference type="ARBA" id="ARBA00012621"/>
    </source>
</evidence>
<evidence type="ECO:0000256" key="5">
    <source>
        <dbReference type="ARBA" id="ARBA00019077"/>
    </source>
</evidence>
<dbReference type="EC" id="2.4.99.12" evidence="4 11"/>
<dbReference type="PANTHER" id="PTHR42755">
    <property type="entry name" value="3-DEOXY-MANNO-OCTULOSONATE CYTIDYLYLTRANSFERASE"/>
    <property type="match status" value="1"/>
</dbReference>
<dbReference type="OrthoDB" id="9789797at2"/>
<reference evidence="14 16" key="2">
    <citation type="submission" date="2015-09" db="EMBL/GenBank/DDBJ databases">
        <authorList>
            <consortium name="Swine Surveillance"/>
        </authorList>
    </citation>
    <scope>NUCLEOTIDE SEQUENCE [LARGE SCALE GENOMIC DNA]</scope>
    <source>
        <strain evidence="14 16">5120</strain>
    </source>
</reference>
<evidence type="ECO:0000256" key="2">
    <source>
        <dbReference type="ARBA" id="ARBA00004713"/>
    </source>
</evidence>
<dbReference type="EMBL" id="CYSC01000034">
    <property type="protein sequence ID" value="CUH72735.1"/>
    <property type="molecule type" value="Genomic_DNA"/>
</dbReference>
<keyword evidence="6 11" id="KW-0808">Transferase</keyword>
<comment type="subcellular location">
    <subcellularLocation>
        <location evidence="11">Cell membrane</location>
    </subcellularLocation>
</comment>
<dbReference type="GO" id="GO:0009244">
    <property type="term" value="P:lipopolysaccharide core region biosynthetic process"/>
    <property type="evidence" value="ECO:0007669"/>
    <property type="project" value="UniProtKB-UniRule"/>
</dbReference>
<dbReference type="UniPathway" id="UPA00958"/>
<comment type="pathway">
    <text evidence="2 11">Bacterial outer membrane biogenesis; LPS core biosynthesis.</text>
</comment>
<feature type="active site" description="Proton acceptor" evidence="9">
    <location>
        <position position="73"/>
    </location>
</feature>
<reference evidence="13 15" key="1">
    <citation type="submission" date="2015-09" db="EMBL/GenBank/DDBJ databases">
        <authorList>
            <person name="Rodrigo-Torres L."/>
            <person name="Arahal D.R."/>
        </authorList>
    </citation>
    <scope>NUCLEOTIDE SEQUENCE [LARGE SCALE GENOMIC DNA]</scope>
    <source>
        <strain evidence="13 15">CECT 5118</strain>
    </source>
</reference>
<organism evidence="14 16">
    <name type="scientific">Thalassovita autumnalis</name>
    <dbReference type="NCBI Taxonomy" id="2072972"/>
    <lineage>
        <taxon>Bacteria</taxon>
        <taxon>Pseudomonadati</taxon>
        <taxon>Pseudomonadota</taxon>
        <taxon>Alphaproteobacteria</taxon>
        <taxon>Rhodobacterales</taxon>
        <taxon>Roseobacteraceae</taxon>
        <taxon>Thalassovita</taxon>
    </lineage>
</organism>
<feature type="site" description="Transition state stabilizer" evidence="10">
    <location>
        <position position="220"/>
    </location>
</feature>
<evidence type="ECO:0000256" key="6">
    <source>
        <dbReference type="ARBA" id="ARBA00022679"/>
    </source>
</evidence>
<dbReference type="AlphaFoldDB" id="A0A0P1FTV7"/>
<evidence type="ECO:0000256" key="7">
    <source>
        <dbReference type="ARBA" id="ARBA00031445"/>
    </source>
</evidence>
<evidence type="ECO:0000313" key="13">
    <source>
        <dbReference type="EMBL" id="CUH63900.1"/>
    </source>
</evidence>
<dbReference type="Proteomes" id="UP000051887">
    <property type="component" value="Unassembled WGS sequence"/>
</dbReference>
<dbReference type="FunFam" id="3.40.50.2000:FF:000032">
    <property type="entry name" value="3-deoxy-D-manno-octulosonic acid transferase"/>
    <property type="match status" value="1"/>
</dbReference>
<keyword evidence="11" id="KW-1003">Cell membrane</keyword>
<dbReference type="InterPro" id="IPR039901">
    <property type="entry name" value="Kdotransferase"/>
</dbReference>
<feature type="site" description="Transition state stabilizer" evidence="10">
    <location>
        <position position="143"/>
    </location>
</feature>
<evidence type="ECO:0000256" key="11">
    <source>
        <dbReference type="RuleBase" id="RU365103"/>
    </source>
</evidence>
<dbReference type="GO" id="GO:0043842">
    <property type="term" value="F:Kdo transferase activity"/>
    <property type="evidence" value="ECO:0007669"/>
    <property type="project" value="UniProtKB-EC"/>
</dbReference>
<protein>
    <recommendedName>
        <fullName evidence="5 11">3-deoxy-D-manno-octulosonic acid transferase</fullName>
        <shortName evidence="11">Kdo transferase</shortName>
        <ecNumber evidence="4 11">2.4.99.12</ecNumber>
    </recommendedName>
    <alternativeName>
        <fullName evidence="7 11">Lipid IV(A) 3-deoxy-D-manno-octulosonic acid transferase</fullName>
    </alternativeName>
</protein>
<evidence type="ECO:0000313" key="14">
    <source>
        <dbReference type="EMBL" id="CUH72735.1"/>
    </source>
</evidence>
<evidence type="ECO:0000256" key="1">
    <source>
        <dbReference type="ARBA" id="ARBA00003394"/>
    </source>
</evidence>
<keyword evidence="11" id="KW-0448">Lipopolysaccharide biosynthesis</keyword>
<sequence>MPADRGPLAGPTLTYRIYSGVANLAAPLAYRKVAKKLAAAGVAPDRLRERLGHATLPRPAGQLMWCHAASVGESLSALTLIEAMGARHPELQFLLTSGTATSAEIVAKRLPARCHHQFAPLDSTGALRRFLDHWTPDLVAFVESELWPQMIMRAGAVAPLALLNARMSKGSLRNWGKFPASAKMLLDRFALIRTQDQATLDGLLTLGAEPSRCAKGQNLKSAAGPLPVPTEALSQLQKHIGARPIWIAASTHPGEELAVLEAHKALLNDHPDLLLVLVPRHPERAPEIEQMIANAGLRHSLRSRGDAPTAQVYLADTLGEMGLFYSLSPLVFLGGSLTPVGGHNPFEPAHAGAVVLHGPLFANFAESYAEFAKAGGSVEVSDSAELVQALTILLNDSDHRAAESAAAQGFARGQMQGLDQMISELSALLKDG</sequence>
<dbReference type="InterPro" id="IPR007507">
    <property type="entry name" value="Glycos_transf_N"/>
</dbReference>
<dbReference type="PANTHER" id="PTHR42755:SF1">
    <property type="entry name" value="3-DEOXY-D-MANNO-OCTULOSONIC ACID TRANSFERASE, MITOCHONDRIAL-RELATED"/>
    <property type="match status" value="1"/>
</dbReference>
<dbReference type="GO" id="GO:0005886">
    <property type="term" value="C:plasma membrane"/>
    <property type="evidence" value="ECO:0007669"/>
    <property type="project" value="UniProtKB-SubCell"/>
</dbReference>
<evidence type="ECO:0000259" key="12">
    <source>
        <dbReference type="Pfam" id="PF04413"/>
    </source>
</evidence>
<dbReference type="SUPFAM" id="SSF53756">
    <property type="entry name" value="UDP-Glycosyltransferase/glycogen phosphorylase"/>
    <property type="match status" value="1"/>
</dbReference>
<keyword evidence="15" id="KW-1185">Reference proteome</keyword>
<evidence type="ECO:0000313" key="15">
    <source>
        <dbReference type="Proteomes" id="UP000051086"/>
    </source>
</evidence>
<evidence type="ECO:0000256" key="3">
    <source>
        <dbReference type="ARBA" id="ARBA00006380"/>
    </source>
</evidence>
<evidence type="ECO:0000256" key="8">
    <source>
        <dbReference type="ARBA" id="ARBA00049183"/>
    </source>
</evidence>
<gene>
    <name evidence="14" type="primary">waaA_1</name>
    <name evidence="13" type="ORF">TL5118_00664</name>
    <name evidence="14" type="ORF">TL5120_02532</name>
</gene>
<name>A0A0P1FTV7_9RHOB</name>
<dbReference type="Gene3D" id="3.40.50.11720">
    <property type="entry name" value="3-Deoxy-D-manno-octulosonic-acid transferase, N-terminal domain"/>
    <property type="match status" value="1"/>
</dbReference>
<comment type="catalytic activity">
    <reaction evidence="8 11">
        <text>lipid IVA (E. coli) + CMP-3-deoxy-beta-D-manno-octulosonate = alpha-Kdo-(2-&gt;6)-lipid IVA (E. coli) + CMP + H(+)</text>
        <dbReference type="Rhea" id="RHEA:28066"/>
        <dbReference type="ChEBI" id="CHEBI:15378"/>
        <dbReference type="ChEBI" id="CHEBI:58603"/>
        <dbReference type="ChEBI" id="CHEBI:60364"/>
        <dbReference type="ChEBI" id="CHEBI:60377"/>
        <dbReference type="ChEBI" id="CHEBI:85987"/>
        <dbReference type="EC" id="2.4.99.12"/>
    </reaction>
</comment>
<keyword evidence="11" id="KW-0472">Membrane</keyword>
<evidence type="ECO:0000256" key="9">
    <source>
        <dbReference type="PIRSR" id="PIRSR639901-1"/>
    </source>
</evidence>
<dbReference type="Gene3D" id="3.40.50.2000">
    <property type="entry name" value="Glycogen Phosphorylase B"/>
    <property type="match status" value="1"/>
</dbReference>
<dbReference type="InterPro" id="IPR038107">
    <property type="entry name" value="Glycos_transf_N_sf"/>
</dbReference>
<accession>A0A0P1FTV7</accession>
<keyword evidence="14" id="KW-0328">Glycosyltransferase</keyword>
<feature type="domain" description="3-deoxy-D-manno-octulosonic-acid transferase N-terminal" evidence="12">
    <location>
        <begin position="46"/>
        <end position="221"/>
    </location>
</feature>
<comment type="function">
    <text evidence="1 11">Involved in lipopolysaccharide (LPS) biosynthesis. Catalyzes the transfer of 3-deoxy-D-manno-octulosonate (Kdo) residue(s) from CMP-Kdo to lipid IV(A), the tetraacyldisaccharide-1,4'-bisphosphate precursor of lipid A.</text>
</comment>
<dbReference type="RefSeq" id="WP_058243911.1">
    <property type="nucleotide sequence ID" value="NZ_CYSB01000009.1"/>
</dbReference>
<dbReference type="EMBL" id="CYSB01000009">
    <property type="protein sequence ID" value="CUH63900.1"/>
    <property type="molecule type" value="Genomic_DNA"/>
</dbReference>
<dbReference type="Pfam" id="PF04413">
    <property type="entry name" value="Glycos_transf_N"/>
    <property type="match status" value="1"/>
</dbReference>
<evidence type="ECO:0000256" key="10">
    <source>
        <dbReference type="PIRSR" id="PIRSR639901-2"/>
    </source>
</evidence>